<proteinExistence type="predicted"/>
<protein>
    <submittedName>
        <fullName evidence="1">Uncharacterized protein</fullName>
    </submittedName>
</protein>
<organism evidence="1">
    <name type="scientific">Myoviridae sp. ctKHS5</name>
    <dbReference type="NCBI Taxonomy" id="2823541"/>
    <lineage>
        <taxon>Viruses</taxon>
        <taxon>Duplodnaviria</taxon>
        <taxon>Heunggongvirae</taxon>
        <taxon>Uroviricota</taxon>
        <taxon>Caudoviricetes</taxon>
    </lineage>
</organism>
<dbReference type="EMBL" id="BK014652">
    <property type="protein sequence ID" value="DAD66024.1"/>
    <property type="molecule type" value="Genomic_DNA"/>
</dbReference>
<accession>A0A8S5L7U9</accession>
<sequence>MAYQTGSATDINDLMRKFQAFAQALGFGVGGGVGQWVFTNSDGKWTFEYKSNILFCHLDNTGDSAGNSAEHNYRKVKTGSNYLNRGSYSAYHFFGTAQYAHCVVDLDGEYFIHFGIGTLNKQGEYIGGQYAYGTYVNDEVPSLRNCIAFNGGYERYPAVVRAEGISGDTRRPWYFVQHHGSPYYLNEFAADFYGGGMFSNCYVAASGVNEVHHEALLLRQSHSQFGNLIIPVPNNLIVVGIDKVLRQIGSPPDFYTVRSQNIIAGQEFEVAGSRWKMFPAMRFGKQSEYLFHCYRLIN</sequence>
<evidence type="ECO:0000313" key="1">
    <source>
        <dbReference type="EMBL" id="DAD66024.1"/>
    </source>
</evidence>
<reference evidence="1" key="1">
    <citation type="journal article" date="2021" name="Proc. Natl. Acad. Sci. U.S.A.">
        <title>A Catalog of Tens of Thousands of Viruses from Human Metagenomes Reveals Hidden Associations with Chronic Diseases.</title>
        <authorList>
            <person name="Tisza M.J."/>
            <person name="Buck C.B."/>
        </authorList>
    </citation>
    <scope>NUCLEOTIDE SEQUENCE</scope>
    <source>
        <strain evidence="1">CtKHS5</strain>
    </source>
</reference>
<name>A0A8S5L7U9_9CAUD</name>